<dbReference type="EMBL" id="JAHCRT010000023">
    <property type="protein sequence ID" value="MDQ9295924.1"/>
    <property type="molecule type" value="Genomic_DNA"/>
</dbReference>
<keyword evidence="1" id="KW-0472">Membrane</keyword>
<keyword evidence="1" id="KW-0812">Transmembrane</keyword>
<accession>A0ABU1C5L5</accession>
<feature type="transmembrane region" description="Helical" evidence="1">
    <location>
        <begin position="244"/>
        <end position="269"/>
    </location>
</feature>
<feature type="transmembrane region" description="Helical" evidence="1">
    <location>
        <begin position="7"/>
        <end position="31"/>
    </location>
</feature>
<dbReference type="RefSeq" id="WP_309186389.1">
    <property type="nucleotide sequence ID" value="NZ_JAHCRN010000043.1"/>
</dbReference>
<evidence type="ECO:0000256" key="1">
    <source>
        <dbReference type="SAM" id="Phobius"/>
    </source>
</evidence>
<gene>
    <name evidence="2" type="ORF">KJE03_21055</name>
</gene>
<feature type="transmembrane region" description="Helical" evidence="1">
    <location>
        <begin position="97"/>
        <end position="118"/>
    </location>
</feature>
<feature type="transmembrane region" description="Helical" evidence="1">
    <location>
        <begin position="169"/>
        <end position="195"/>
    </location>
</feature>
<sequence>MNQKWIALIISVLTPPSIISGVASIILWSYFSRLDRLDVFFDVINIENVLTLIYFASVFSLFLMILAFLSNSIFISLIIPQDINNLPSYNDGIKKNLIYILASSPLIMIITACLLYYISDFHQIINKYATCIIISIMFITNGVISFLTNRHLLKNDLSYKDNKIKLKKILQIYICIPTGIGLLMCLQTVPFSIILENIALLDEENNILTIIIVIAILYSFFILTIIPGIYYIKMNDHKSLCNNIGVFAFMFLTILLLSSMIITSLPVMFTHSVITLTGISDFRTHNYIIKTNEYPEEFFSNAIWRKKTIKPGEYYSVQAVSVFTTNKFLLLCPEGIIKSYRESWKFNPLNTAEFDAELRQKLQKEAAYCIPISATVVKRWDIPLQ</sequence>
<proteinExistence type="predicted"/>
<feature type="transmembrane region" description="Helical" evidence="1">
    <location>
        <begin position="124"/>
        <end position="148"/>
    </location>
</feature>
<feature type="transmembrane region" description="Helical" evidence="1">
    <location>
        <begin position="207"/>
        <end position="232"/>
    </location>
</feature>
<evidence type="ECO:0000313" key="3">
    <source>
        <dbReference type="Proteomes" id="UP001235723"/>
    </source>
</evidence>
<reference evidence="2 3" key="1">
    <citation type="submission" date="2021-05" db="EMBL/GenBank/DDBJ databases">
        <title>Genome sequence of E. marmotae isolates.</title>
        <authorList>
            <person name="Binsker U."/>
            <person name="Hammerl J.A."/>
        </authorList>
    </citation>
    <scope>NUCLEOTIDE SEQUENCE [LARGE SCALE GENOMIC DNA]</scope>
    <source>
        <strain evidence="2 3">21-MO00586</strain>
    </source>
</reference>
<comment type="caution">
    <text evidence="2">The sequence shown here is derived from an EMBL/GenBank/DDBJ whole genome shotgun (WGS) entry which is preliminary data.</text>
</comment>
<feature type="transmembrane region" description="Helical" evidence="1">
    <location>
        <begin position="51"/>
        <end position="77"/>
    </location>
</feature>
<dbReference type="Proteomes" id="UP001235723">
    <property type="component" value="Unassembled WGS sequence"/>
</dbReference>
<protein>
    <submittedName>
        <fullName evidence="2">Uncharacterized protein</fullName>
    </submittedName>
</protein>
<keyword evidence="1" id="KW-1133">Transmembrane helix</keyword>
<evidence type="ECO:0000313" key="2">
    <source>
        <dbReference type="EMBL" id="MDQ9295924.1"/>
    </source>
</evidence>
<keyword evidence="3" id="KW-1185">Reference proteome</keyword>
<name>A0ABU1C5L5_9ESCH</name>
<organism evidence="2 3">
    <name type="scientific">Escherichia marmotae</name>
    <dbReference type="NCBI Taxonomy" id="1499973"/>
    <lineage>
        <taxon>Bacteria</taxon>
        <taxon>Pseudomonadati</taxon>
        <taxon>Pseudomonadota</taxon>
        <taxon>Gammaproteobacteria</taxon>
        <taxon>Enterobacterales</taxon>
        <taxon>Enterobacteriaceae</taxon>
        <taxon>Escherichia</taxon>
    </lineage>
</organism>